<comment type="catalytic activity">
    <reaction evidence="17 19">
        <text>L-threonyl-[protein] + ATP = O-phospho-L-threonyl-[protein] + ADP + H(+)</text>
        <dbReference type="Rhea" id="RHEA:46608"/>
        <dbReference type="Rhea" id="RHEA-COMP:11060"/>
        <dbReference type="Rhea" id="RHEA-COMP:11605"/>
        <dbReference type="ChEBI" id="CHEBI:15378"/>
        <dbReference type="ChEBI" id="CHEBI:30013"/>
        <dbReference type="ChEBI" id="CHEBI:30616"/>
        <dbReference type="ChEBI" id="CHEBI:61977"/>
        <dbReference type="ChEBI" id="CHEBI:456216"/>
        <dbReference type="EC" id="2.7.11.1"/>
    </reaction>
</comment>
<gene>
    <name evidence="24" type="ORF">GOP47_0023187</name>
</gene>
<dbReference type="SMART" id="SM00220">
    <property type="entry name" value="S_TKc"/>
    <property type="match status" value="1"/>
</dbReference>
<evidence type="ECO:0000313" key="24">
    <source>
        <dbReference type="EMBL" id="KAI5062648.1"/>
    </source>
</evidence>
<dbReference type="Pfam" id="PF00069">
    <property type="entry name" value="Pkinase"/>
    <property type="match status" value="1"/>
</dbReference>
<keyword evidence="8" id="KW-0430">Lectin</keyword>
<keyword evidence="14" id="KW-1015">Disulfide bond</keyword>
<evidence type="ECO:0000256" key="1">
    <source>
        <dbReference type="ARBA" id="ARBA00004479"/>
    </source>
</evidence>
<dbReference type="InterPro" id="IPR051343">
    <property type="entry name" value="G-type_lectin_kinases/EP1-like"/>
</dbReference>
<name>A0A9D4Z500_ADICA</name>
<dbReference type="CDD" id="cd14066">
    <property type="entry name" value="STKc_IRAK"/>
    <property type="match status" value="1"/>
</dbReference>
<evidence type="ECO:0000256" key="20">
    <source>
        <dbReference type="PROSITE-ProRule" id="PRU10141"/>
    </source>
</evidence>
<evidence type="ECO:0000256" key="15">
    <source>
        <dbReference type="ARBA" id="ARBA00023170"/>
    </source>
</evidence>
<dbReference type="InterPro" id="IPR008271">
    <property type="entry name" value="Ser/Thr_kinase_AS"/>
</dbReference>
<dbReference type="EC" id="2.7.11.1" evidence="19"/>
<reference evidence="24" key="1">
    <citation type="submission" date="2021-01" db="EMBL/GenBank/DDBJ databases">
        <title>Adiantum capillus-veneris genome.</title>
        <authorList>
            <person name="Fang Y."/>
            <person name="Liao Q."/>
        </authorList>
    </citation>
    <scope>NUCLEOTIDE SEQUENCE</scope>
    <source>
        <strain evidence="24">H3</strain>
        <tissue evidence="24">Leaf</tissue>
    </source>
</reference>
<dbReference type="OrthoDB" id="4062651at2759"/>
<feature type="transmembrane region" description="Helical" evidence="21">
    <location>
        <begin position="12"/>
        <end position="34"/>
    </location>
</feature>
<evidence type="ECO:0000256" key="21">
    <source>
        <dbReference type="SAM" id="Phobius"/>
    </source>
</evidence>
<comment type="caution">
    <text evidence="24">The sequence shown here is derived from an EMBL/GenBank/DDBJ whole genome shotgun (WGS) entry which is preliminary data.</text>
</comment>
<dbReference type="SMART" id="SM00108">
    <property type="entry name" value="B_lectin"/>
    <property type="match status" value="1"/>
</dbReference>
<keyword evidence="5 19" id="KW-0808">Transferase</keyword>
<dbReference type="PROSITE" id="PS00107">
    <property type="entry name" value="PROTEIN_KINASE_ATP"/>
    <property type="match status" value="1"/>
</dbReference>
<dbReference type="PROSITE" id="PS50011">
    <property type="entry name" value="PROTEIN_KINASE_DOM"/>
    <property type="match status" value="1"/>
</dbReference>
<evidence type="ECO:0000256" key="18">
    <source>
        <dbReference type="ARBA" id="ARBA00048679"/>
    </source>
</evidence>
<dbReference type="Proteomes" id="UP000886520">
    <property type="component" value="Chromosome 22"/>
</dbReference>
<keyword evidence="9 19" id="KW-0547">Nucleotide-binding</keyword>
<evidence type="ECO:0000256" key="10">
    <source>
        <dbReference type="ARBA" id="ARBA00022777"/>
    </source>
</evidence>
<dbReference type="FunFam" id="1.10.510.10:FF:000248">
    <property type="entry name" value="S-receptor-like kinase 5"/>
    <property type="match status" value="1"/>
</dbReference>
<keyword evidence="6 21" id="KW-0812">Transmembrane</keyword>
<feature type="binding site" evidence="20">
    <location>
        <position position="600"/>
    </location>
    <ligand>
        <name>ATP</name>
        <dbReference type="ChEBI" id="CHEBI:30616"/>
    </ligand>
</feature>
<keyword evidence="3" id="KW-0245">EGF-like domain</keyword>
<evidence type="ECO:0000256" key="3">
    <source>
        <dbReference type="ARBA" id="ARBA00022536"/>
    </source>
</evidence>
<keyword evidence="7" id="KW-0732">Signal</keyword>
<keyword evidence="4" id="KW-0597">Phosphoprotein</keyword>
<dbReference type="InterPro" id="IPR024171">
    <property type="entry name" value="SRK-like_kinase"/>
</dbReference>
<evidence type="ECO:0000256" key="8">
    <source>
        <dbReference type="ARBA" id="ARBA00022734"/>
    </source>
</evidence>
<dbReference type="SUPFAM" id="SSF51110">
    <property type="entry name" value="alpha-D-mannose-specific plant lectins"/>
    <property type="match status" value="1"/>
</dbReference>
<dbReference type="InterPro" id="IPR036426">
    <property type="entry name" value="Bulb-type_lectin_dom_sf"/>
</dbReference>
<dbReference type="EMBL" id="JABFUD020000022">
    <property type="protein sequence ID" value="KAI5062648.1"/>
    <property type="molecule type" value="Genomic_DNA"/>
</dbReference>
<evidence type="ECO:0000259" key="22">
    <source>
        <dbReference type="PROSITE" id="PS50011"/>
    </source>
</evidence>
<keyword evidence="11 19" id="KW-0067">ATP-binding</keyword>
<dbReference type="GO" id="GO:0030246">
    <property type="term" value="F:carbohydrate binding"/>
    <property type="evidence" value="ECO:0007669"/>
    <property type="project" value="UniProtKB-KW"/>
</dbReference>
<dbReference type="PIRSF" id="PIRSF000641">
    <property type="entry name" value="SRK"/>
    <property type="match status" value="1"/>
</dbReference>
<proteinExistence type="inferred from homology"/>
<organism evidence="24 25">
    <name type="scientific">Adiantum capillus-veneris</name>
    <name type="common">Maidenhair fern</name>
    <dbReference type="NCBI Taxonomy" id="13818"/>
    <lineage>
        <taxon>Eukaryota</taxon>
        <taxon>Viridiplantae</taxon>
        <taxon>Streptophyta</taxon>
        <taxon>Embryophyta</taxon>
        <taxon>Tracheophyta</taxon>
        <taxon>Polypodiopsida</taxon>
        <taxon>Polypodiidae</taxon>
        <taxon>Polypodiales</taxon>
        <taxon>Pteridineae</taxon>
        <taxon>Pteridaceae</taxon>
        <taxon>Vittarioideae</taxon>
        <taxon>Adiantum</taxon>
    </lineage>
</organism>
<dbReference type="InterPro" id="IPR001480">
    <property type="entry name" value="Bulb-type_lectin_dom"/>
</dbReference>
<dbReference type="Gene3D" id="1.10.510.10">
    <property type="entry name" value="Transferase(Phosphotransferase) domain 1"/>
    <property type="match status" value="1"/>
</dbReference>
<evidence type="ECO:0000256" key="9">
    <source>
        <dbReference type="ARBA" id="ARBA00022741"/>
    </source>
</evidence>
<feature type="transmembrane region" description="Helical" evidence="21">
    <location>
        <begin position="507"/>
        <end position="530"/>
    </location>
</feature>
<dbReference type="Gene3D" id="2.90.10.10">
    <property type="entry name" value="Bulb-type lectin domain"/>
    <property type="match status" value="1"/>
</dbReference>
<evidence type="ECO:0000256" key="11">
    <source>
        <dbReference type="ARBA" id="ARBA00022840"/>
    </source>
</evidence>
<dbReference type="InterPro" id="IPR000719">
    <property type="entry name" value="Prot_kinase_dom"/>
</dbReference>
<evidence type="ECO:0000256" key="17">
    <source>
        <dbReference type="ARBA" id="ARBA00047899"/>
    </source>
</evidence>
<dbReference type="PROSITE" id="PS00108">
    <property type="entry name" value="PROTEIN_KINASE_ST"/>
    <property type="match status" value="1"/>
</dbReference>
<dbReference type="PANTHER" id="PTHR47976">
    <property type="entry name" value="G-TYPE LECTIN S-RECEPTOR-LIKE SERINE/THREONINE-PROTEIN KINASE SD2-5"/>
    <property type="match status" value="1"/>
</dbReference>
<dbReference type="Pfam" id="PF01453">
    <property type="entry name" value="B_lectin"/>
    <property type="match status" value="1"/>
</dbReference>
<dbReference type="InterPro" id="IPR011009">
    <property type="entry name" value="Kinase-like_dom_sf"/>
</dbReference>
<evidence type="ECO:0000256" key="14">
    <source>
        <dbReference type="ARBA" id="ARBA00023157"/>
    </source>
</evidence>
<evidence type="ECO:0000313" key="25">
    <source>
        <dbReference type="Proteomes" id="UP000886520"/>
    </source>
</evidence>
<feature type="domain" description="Protein kinase" evidence="22">
    <location>
        <begin position="571"/>
        <end position="849"/>
    </location>
</feature>
<evidence type="ECO:0000256" key="16">
    <source>
        <dbReference type="ARBA" id="ARBA00023180"/>
    </source>
</evidence>
<keyword evidence="16" id="KW-0325">Glycoprotein</keyword>
<evidence type="ECO:0000256" key="19">
    <source>
        <dbReference type="PIRNR" id="PIRNR000641"/>
    </source>
</evidence>
<evidence type="ECO:0000256" key="6">
    <source>
        <dbReference type="ARBA" id="ARBA00022692"/>
    </source>
</evidence>
<dbReference type="GO" id="GO:0016020">
    <property type="term" value="C:membrane"/>
    <property type="evidence" value="ECO:0007669"/>
    <property type="project" value="UniProtKB-SubCell"/>
</dbReference>
<protein>
    <recommendedName>
        <fullName evidence="19">Receptor-like serine/threonine-protein kinase</fullName>
        <ecNumber evidence="19">2.7.11.1</ecNumber>
    </recommendedName>
</protein>
<keyword evidence="13 21" id="KW-0472">Membrane</keyword>
<keyword evidence="25" id="KW-1185">Reference proteome</keyword>
<evidence type="ECO:0000256" key="2">
    <source>
        <dbReference type="ARBA" id="ARBA00022527"/>
    </source>
</evidence>
<accession>A0A9D4Z500</accession>
<dbReference type="AlphaFoldDB" id="A0A9D4Z500"/>
<comment type="similarity">
    <text evidence="19">Belongs to the protein kinase superfamily. Ser/Thr protein kinase family.</text>
</comment>
<keyword evidence="2 19" id="KW-0723">Serine/threonine-protein kinase</keyword>
<evidence type="ECO:0000256" key="13">
    <source>
        <dbReference type="ARBA" id="ARBA00023136"/>
    </source>
</evidence>
<evidence type="ECO:0000256" key="5">
    <source>
        <dbReference type="ARBA" id="ARBA00022679"/>
    </source>
</evidence>
<dbReference type="GO" id="GO:0004674">
    <property type="term" value="F:protein serine/threonine kinase activity"/>
    <property type="evidence" value="ECO:0007669"/>
    <property type="project" value="UniProtKB-KW"/>
</dbReference>
<dbReference type="InterPro" id="IPR017441">
    <property type="entry name" value="Protein_kinase_ATP_BS"/>
</dbReference>
<keyword evidence="15" id="KW-0675">Receptor</keyword>
<sequence>MLLLCATMANPSFLIIFRLLIFGAPFFFFFFFFVCAKASAGLSQTWQLNTAYTLSQSNFTNNVSSFLDESALQFKNYPDSYGFLILRGENITTEGSSITSSVCLCLRASKTSSSPLSMSDFSFTLSIYLYEAHFVDSGIFVWIANRNHPIKSNSSISLHLLLDGNLVLLGDNPKTPIWSSNTANQGVSTMDISQNPVSLVLQSSGGDIKWQSADHPTDTLTVGQFLRPGRNLTSWKTSTDPSSGDYTLVMEPSGITLYSNLPNPQPYFIWNIYGVNDSFSIKHTCEASPLQAFLRPGALELRDSGYPLDNASYWPPFCSLQPDHTILPFEDNGTPASGHLLIFRIEYHGRLHAHTIQGSTLSDDFDVFNYDSCLLPDDCGPYGLCTAASHCTCPSDSPFFSQDCTLTNKLDCNGSSQTYQTMLPLRGMENVANNYTPPLINISTEETCVDKCSQNCSCLAAFWHQGKRACHHVDAVRSLHGGLSQSDFFAYLKVNTIRQDQGRASKMTVIVASVVSVVSVVVILVLLFVYCWYKQLKPADDDDEEEEDTLLDAIAGLPSRYTYNELEQITSGFERKLGRGGFGAVYAGLLQNGTKVAVKKLESVMQGNKEFKAEVAIMGGIHHNNLLGLLGFCAQKGHRLLVYEFMENRSLDQWLFAEAQYKRSQLTWDVRCKIALGTARGLAYLHDECREKVIHLDIKPQNILLDESFNAKVADFGLSRLVNRNETHVMTTMRGTPGYLAPEWMKEGVIDEKCDVYSFGMLLMEIISGRKNLHHTVESMEQVYYPEWAFWLAQQGDLIKLTDTAIKSEKDMVKLRRMINTAFLCVLENPALRPSMEHVVQMLQGHIPVDDLQLSSLHQGLLFVLKSPSSFATTRIGETVQGLLLRFSNSDTAPRLEKNSNIGGTMSSFSISGR</sequence>
<keyword evidence="12 21" id="KW-1133">Transmembrane helix</keyword>
<dbReference type="FunFam" id="3.30.200.20:FF:000178">
    <property type="entry name" value="serine/threonine-protein kinase PBS1-like"/>
    <property type="match status" value="1"/>
</dbReference>
<dbReference type="SUPFAM" id="SSF56112">
    <property type="entry name" value="Protein kinase-like (PK-like)"/>
    <property type="match status" value="1"/>
</dbReference>
<dbReference type="GO" id="GO:0005524">
    <property type="term" value="F:ATP binding"/>
    <property type="evidence" value="ECO:0007669"/>
    <property type="project" value="UniProtKB-UniRule"/>
</dbReference>
<comment type="catalytic activity">
    <reaction evidence="18 19">
        <text>L-seryl-[protein] + ATP = O-phospho-L-seryl-[protein] + ADP + H(+)</text>
        <dbReference type="Rhea" id="RHEA:17989"/>
        <dbReference type="Rhea" id="RHEA-COMP:9863"/>
        <dbReference type="Rhea" id="RHEA-COMP:11604"/>
        <dbReference type="ChEBI" id="CHEBI:15378"/>
        <dbReference type="ChEBI" id="CHEBI:29999"/>
        <dbReference type="ChEBI" id="CHEBI:30616"/>
        <dbReference type="ChEBI" id="CHEBI:83421"/>
        <dbReference type="ChEBI" id="CHEBI:456216"/>
        <dbReference type="EC" id="2.7.11.1"/>
    </reaction>
</comment>
<evidence type="ECO:0000256" key="7">
    <source>
        <dbReference type="ARBA" id="ARBA00022729"/>
    </source>
</evidence>
<dbReference type="PROSITE" id="PS50927">
    <property type="entry name" value="BULB_LECTIN"/>
    <property type="match status" value="1"/>
</dbReference>
<feature type="domain" description="Bulb-type lectin" evidence="23">
    <location>
        <begin position="89"/>
        <end position="214"/>
    </location>
</feature>
<dbReference type="Gene3D" id="3.30.200.20">
    <property type="entry name" value="Phosphorylase Kinase, domain 1"/>
    <property type="match status" value="1"/>
</dbReference>
<comment type="subcellular location">
    <subcellularLocation>
        <location evidence="1">Membrane</location>
        <topology evidence="1">Single-pass type I membrane protein</topology>
    </subcellularLocation>
</comment>
<keyword evidence="10 19" id="KW-0418">Kinase</keyword>
<evidence type="ECO:0000256" key="12">
    <source>
        <dbReference type="ARBA" id="ARBA00022989"/>
    </source>
</evidence>
<evidence type="ECO:0000259" key="23">
    <source>
        <dbReference type="PROSITE" id="PS50927"/>
    </source>
</evidence>
<evidence type="ECO:0000256" key="4">
    <source>
        <dbReference type="ARBA" id="ARBA00022553"/>
    </source>
</evidence>